<proteinExistence type="predicted"/>
<protein>
    <submittedName>
        <fullName evidence="2">Uncharacterized protein</fullName>
    </submittedName>
</protein>
<dbReference type="InParanoid" id="A0A067PNU6"/>
<evidence type="ECO:0000256" key="1">
    <source>
        <dbReference type="SAM" id="MobiDB-lite"/>
    </source>
</evidence>
<feature type="compositionally biased region" description="Basic and acidic residues" evidence="1">
    <location>
        <begin position="213"/>
        <end position="223"/>
    </location>
</feature>
<reference evidence="3" key="1">
    <citation type="journal article" date="2014" name="Proc. Natl. Acad. Sci. U.S.A.">
        <title>Extensive sampling of basidiomycete genomes demonstrates inadequacy of the white-rot/brown-rot paradigm for wood decay fungi.</title>
        <authorList>
            <person name="Riley R."/>
            <person name="Salamov A.A."/>
            <person name="Brown D.W."/>
            <person name="Nagy L.G."/>
            <person name="Floudas D."/>
            <person name="Held B.W."/>
            <person name="Levasseur A."/>
            <person name="Lombard V."/>
            <person name="Morin E."/>
            <person name="Otillar R."/>
            <person name="Lindquist E.A."/>
            <person name="Sun H."/>
            <person name="LaButti K.M."/>
            <person name="Schmutz J."/>
            <person name="Jabbour D."/>
            <person name="Luo H."/>
            <person name="Baker S.E."/>
            <person name="Pisabarro A.G."/>
            <person name="Walton J.D."/>
            <person name="Blanchette R.A."/>
            <person name="Henrissat B."/>
            <person name="Martin F."/>
            <person name="Cullen D."/>
            <person name="Hibbett D.S."/>
            <person name="Grigoriev I.V."/>
        </authorList>
    </citation>
    <scope>NUCLEOTIDE SEQUENCE [LARGE SCALE GENOMIC DNA]</scope>
    <source>
        <strain evidence="3">MUCL 33604</strain>
    </source>
</reference>
<feature type="region of interest" description="Disordered" evidence="1">
    <location>
        <begin position="175"/>
        <end position="223"/>
    </location>
</feature>
<evidence type="ECO:0000313" key="3">
    <source>
        <dbReference type="Proteomes" id="UP000027265"/>
    </source>
</evidence>
<dbReference type="AlphaFoldDB" id="A0A067PNU6"/>
<feature type="compositionally biased region" description="Polar residues" evidence="1">
    <location>
        <begin position="177"/>
        <end position="187"/>
    </location>
</feature>
<feature type="region of interest" description="Disordered" evidence="1">
    <location>
        <begin position="117"/>
        <end position="148"/>
    </location>
</feature>
<accession>A0A067PNU6</accession>
<sequence length="303" mass="33112">MSFYTHTYARAPTLDARIDLEANSCLPTRSSLESRLFRIRNGGVVAEGAVDFSPLPSDYQPSEVQVRSRGKQISELSHMDPRNSMLYRIRGGVVPSKETRTAVTPSQSYGTIGLKSKVSKTEGRLGRPTGKGKTPSVEADQGPTFVDPFIRHPKPIRAFVPEWLNKIEFLEEAALHTGTQPNPTDAPSVSPGEARKNETHSTSLPHVSAPHGEPYRVEASGRQDGDKAIRPHLTVGASQLGIDPWQPDDLDDYYHSNSGAHQVMTTADVLALDGLGTKEASVPREPCLVCWILGDEPSRMSCF</sequence>
<evidence type="ECO:0000313" key="2">
    <source>
        <dbReference type="EMBL" id="KDQ56473.1"/>
    </source>
</evidence>
<dbReference type="EMBL" id="KL197722">
    <property type="protein sequence ID" value="KDQ56473.1"/>
    <property type="molecule type" value="Genomic_DNA"/>
</dbReference>
<dbReference type="Proteomes" id="UP000027265">
    <property type="component" value="Unassembled WGS sequence"/>
</dbReference>
<dbReference type="HOGENOM" id="CLU_918497_0_0_1"/>
<gene>
    <name evidence="2" type="ORF">JAAARDRAFT_59334</name>
</gene>
<organism evidence="2 3">
    <name type="scientific">Jaapia argillacea MUCL 33604</name>
    <dbReference type="NCBI Taxonomy" id="933084"/>
    <lineage>
        <taxon>Eukaryota</taxon>
        <taxon>Fungi</taxon>
        <taxon>Dikarya</taxon>
        <taxon>Basidiomycota</taxon>
        <taxon>Agaricomycotina</taxon>
        <taxon>Agaricomycetes</taxon>
        <taxon>Agaricomycetidae</taxon>
        <taxon>Jaapiales</taxon>
        <taxon>Jaapiaceae</taxon>
        <taxon>Jaapia</taxon>
    </lineage>
</organism>
<keyword evidence="3" id="KW-1185">Reference proteome</keyword>
<name>A0A067PNU6_9AGAM</name>